<evidence type="ECO:0000256" key="1">
    <source>
        <dbReference type="ARBA" id="ARBA00004419"/>
    </source>
</evidence>
<dbReference type="InterPro" id="IPR032350">
    <property type="entry name" value="Nbr1_FW"/>
</dbReference>
<feature type="region of interest" description="Disordered" evidence="7">
    <location>
        <begin position="173"/>
        <end position="208"/>
    </location>
</feature>
<dbReference type="InterPro" id="IPR000433">
    <property type="entry name" value="Znf_ZZ"/>
</dbReference>
<dbReference type="Gene3D" id="3.30.60.90">
    <property type="match status" value="1"/>
</dbReference>
<feature type="region of interest" description="Disordered" evidence="7">
    <location>
        <begin position="621"/>
        <end position="677"/>
    </location>
</feature>
<feature type="region of interest" description="Disordered" evidence="7">
    <location>
        <begin position="571"/>
        <end position="593"/>
    </location>
</feature>
<evidence type="ECO:0000256" key="3">
    <source>
        <dbReference type="ARBA" id="ARBA00022771"/>
    </source>
</evidence>
<keyword evidence="3 6" id="KW-0863">Zinc-finger</keyword>
<feature type="domain" description="PB1" evidence="9">
    <location>
        <begin position="2"/>
        <end position="90"/>
    </location>
</feature>
<dbReference type="Gene3D" id="2.60.40.10">
    <property type="entry name" value="Immunoglobulins"/>
    <property type="match status" value="1"/>
</dbReference>
<evidence type="ECO:0000259" key="9">
    <source>
        <dbReference type="PROSITE" id="PS51745"/>
    </source>
</evidence>
<dbReference type="InterPro" id="IPR009060">
    <property type="entry name" value="UBA-like_sf"/>
</dbReference>
<keyword evidence="2" id="KW-0479">Metal-binding</keyword>
<dbReference type="AlphaFoldDB" id="A0ABD1YXI8"/>
<dbReference type="SMART" id="SM00291">
    <property type="entry name" value="ZnF_ZZ"/>
    <property type="match status" value="1"/>
</dbReference>
<dbReference type="InterPro" id="IPR013783">
    <property type="entry name" value="Ig-like_fold"/>
</dbReference>
<dbReference type="InterPro" id="IPR056893">
    <property type="entry name" value="UBA_Nbr1_C"/>
</dbReference>
<evidence type="ECO:0000256" key="7">
    <source>
        <dbReference type="SAM" id="MobiDB-lite"/>
    </source>
</evidence>
<evidence type="ECO:0000313" key="10">
    <source>
        <dbReference type="EMBL" id="KAL2634087.1"/>
    </source>
</evidence>
<protein>
    <submittedName>
        <fullName evidence="10">Uncharacterized protein</fullName>
    </submittedName>
</protein>
<dbReference type="SUPFAM" id="SSF54277">
    <property type="entry name" value="CAD &amp; PB1 domains"/>
    <property type="match status" value="1"/>
</dbReference>
<dbReference type="InterPro" id="IPR000270">
    <property type="entry name" value="PB1_dom"/>
</dbReference>
<evidence type="ECO:0000256" key="5">
    <source>
        <dbReference type="ARBA" id="ARBA00023329"/>
    </source>
</evidence>
<keyword evidence="11" id="KW-1185">Reference proteome</keyword>
<evidence type="ECO:0000313" key="11">
    <source>
        <dbReference type="Proteomes" id="UP001605036"/>
    </source>
</evidence>
<dbReference type="SUPFAM" id="SSF57850">
    <property type="entry name" value="RING/U-box"/>
    <property type="match status" value="1"/>
</dbReference>
<dbReference type="PANTHER" id="PTHR20930:SF0">
    <property type="entry name" value="PROTEIN ILRUN"/>
    <property type="match status" value="1"/>
</dbReference>
<dbReference type="Gene3D" id="3.10.20.90">
    <property type="entry name" value="Phosphatidylinositol 3-kinase Catalytic Subunit, Chain A, domain 1"/>
    <property type="match status" value="1"/>
</dbReference>
<dbReference type="Pfam" id="PF24932">
    <property type="entry name" value="UBA_NBR1_C"/>
    <property type="match status" value="1"/>
</dbReference>
<keyword evidence="4" id="KW-0862">Zinc</keyword>
<dbReference type="GO" id="GO:0008270">
    <property type="term" value="F:zinc ion binding"/>
    <property type="evidence" value="ECO:0007669"/>
    <property type="project" value="UniProtKB-KW"/>
</dbReference>
<evidence type="ECO:0000256" key="6">
    <source>
        <dbReference type="PROSITE-ProRule" id="PRU00228"/>
    </source>
</evidence>
<dbReference type="GO" id="GO:0031410">
    <property type="term" value="C:cytoplasmic vesicle"/>
    <property type="evidence" value="ECO:0007669"/>
    <property type="project" value="UniProtKB-KW"/>
</dbReference>
<evidence type="ECO:0000256" key="4">
    <source>
        <dbReference type="ARBA" id="ARBA00022833"/>
    </source>
</evidence>
<dbReference type="PANTHER" id="PTHR20930">
    <property type="entry name" value="OVARIAN CARCINOMA ANTIGEN CA125-RELATED"/>
    <property type="match status" value="1"/>
</dbReference>
<reference evidence="10 11" key="1">
    <citation type="submission" date="2024-09" db="EMBL/GenBank/DDBJ databases">
        <title>Chromosome-scale assembly of Riccia fluitans.</title>
        <authorList>
            <person name="Paukszto L."/>
            <person name="Sawicki J."/>
            <person name="Karawczyk K."/>
            <person name="Piernik-Szablinska J."/>
            <person name="Szczecinska M."/>
            <person name="Mazdziarz M."/>
        </authorList>
    </citation>
    <scope>NUCLEOTIDE SEQUENCE [LARGE SCALE GENOMIC DNA]</scope>
    <source>
        <strain evidence="10">Rf_01</strain>
        <tissue evidence="10">Aerial parts of the thallus</tissue>
    </source>
</reference>
<feature type="compositionally biased region" description="Low complexity" evidence="7">
    <location>
        <begin position="642"/>
        <end position="655"/>
    </location>
</feature>
<dbReference type="FunFam" id="2.60.40.10:FF:000199">
    <property type="entry name" value="next to BRCA1 gene 1 protein-like"/>
    <property type="match status" value="1"/>
</dbReference>
<feature type="compositionally biased region" description="Polar residues" evidence="7">
    <location>
        <begin position="194"/>
        <end position="208"/>
    </location>
</feature>
<dbReference type="PROSITE" id="PS50135">
    <property type="entry name" value="ZF_ZZ_2"/>
    <property type="match status" value="1"/>
</dbReference>
<sequence>MNHVIKIKFEDTLRRLTYPGSGLDEVGAKLTFEKLEGKIRNLFKIPASTRIRVTYTDRDNDVITMGDDQDLEDACVLQGLNPLRLYVTVVEGKKAETAKVQNEQGSSTPAKDVVSNLKGALKGLPADVVKPVIDQAQQLLNGPTASPRQLTELIDTVVLAVTSHIDSAVKKSHVASPTLTREASVSKSEPKVPTLTQPTVVSPVQRSSLNQNAPVSPGVYFGLSGAGPVKQLDEVPVPAPVKHQHVVNSGAAQLLAPAQRDISDNEAAELGNACRVFHSGVQCDLCGMNPIVGPRFKSNKKHDFDLCHVCYKSFGNESDYQRIDRPLFRPRHMRCPALNPNLHAPRGPLFTARGRPEHLRIHAGGKLDARFVQDVTIFDGTELSPLAKFTKIWRLRNSGTLSWPLDTKLVHVGGDELGNVDQVPVELPERGLLPGDEVDVSVDLVAPEKPGRYVSHWRLASPAGPKFGHRVWVLIQVVSNEKFEDGVSHEISPPLPEETMVQVVPEERCEDGLIHEMSSPLPFDSVYKEEVITTGPMKSKVGADEPGKGTQGLPSEHALFLADFYPRGFTSIPSNPNVSEKEGQAENQSEQTAKDTVYVEPHIEHERLIDLTVSRDKDVPVQEDEHSEYINADFSPEEEKLVSSSSSGTAVSTVSVEKEPELRSGSRSSFNADTPADSLIREEEKDLGSQGAVAEKDLVVLSLCEKLEGMGFSDRKLNVQLLEKNNMDLRRTLDEYLYAAAEWDPILEELEEMGFYDVEMNRRLMFKNNGSVKRVVKELVQMYKEPASGAQDKGKGKMPA</sequence>
<dbReference type="Gene3D" id="1.10.8.10">
    <property type="entry name" value="DNA helicase RuvA subunit, C-terminal domain"/>
    <property type="match status" value="2"/>
</dbReference>
<comment type="subcellular location">
    <subcellularLocation>
        <location evidence="1">Cytoplasmic vesicle</location>
        <location evidence="1">Autophagosome</location>
    </subcellularLocation>
</comment>
<accession>A0ABD1YXI8</accession>
<dbReference type="CDD" id="cd14319">
    <property type="entry name" value="UBA_NBR1"/>
    <property type="match status" value="1"/>
</dbReference>
<proteinExistence type="predicted"/>
<dbReference type="Pfam" id="PF00569">
    <property type="entry name" value="ZZ"/>
    <property type="match status" value="1"/>
</dbReference>
<feature type="compositionally biased region" description="Polar residues" evidence="7">
    <location>
        <begin position="175"/>
        <end position="187"/>
    </location>
</feature>
<evidence type="ECO:0000256" key="2">
    <source>
        <dbReference type="ARBA" id="ARBA00022723"/>
    </source>
</evidence>
<dbReference type="Proteomes" id="UP001605036">
    <property type="component" value="Unassembled WGS sequence"/>
</dbReference>
<dbReference type="CDD" id="cd14947">
    <property type="entry name" value="NBR1_like"/>
    <property type="match status" value="1"/>
</dbReference>
<comment type="caution">
    <text evidence="10">The sequence shown here is derived from an EMBL/GenBank/DDBJ whole genome shotgun (WGS) entry which is preliminary data.</text>
</comment>
<dbReference type="EMBL" id="JBHFFA010000003">
    <property type="protein sequence ID" value="KAL2634087.1"/>
    <property type="molecule type" value="Genomic_DNA"/>
</dbReference>
<dbReference type="SMART" id="SM00666">
    <property type="entry name" value="PB1"/>
    <property type="match status" value="1"/>
</dbReference>
<keyword evidence="5" id="KW-0968">Cytoplasmic vesicle</keyword>
<dbReference type="InterPro" id="IPR053793">
    <property type="entry name" value="PB1-like"/>
</dbReference>
<feature type="domain" description="ZZ-type" evidence="8">
    <location>
        <begin position="278"/>
        <end position="328"/>
    </location>
</feature>
<dbReference type="PROSITE" id="PS51745">
    <property type="entry name" value="PB1"/>
    <property type="match status" value="1"/>
</dbReference>
<name>A0ABD1YXI8_9MARC</name>
<evidence type="ECO:0000259" key="8">
    <source>
        <dbReference type="PROSITE" id="PS50135"/>
    </source>
</evidence>
<dbReference type="Pfam" id="PF00564">
    <property type="entry name" value="PB1"/>
    <property type="match status" value="1"/>
</dbReference>
<dbReference type="GO" id="GO:0005776">
    <property type="term" value="C:autophagosome"/>
    <property type="evidence" value="ECO:0007669"/>
    <property type="project" value="UniProtKB-SubCell"/>
</dbReference>
<gene>
    <name evidence="10" type="ORF">R1flu_005566</name>
</gene>
<dbReference type="Pfam" id="PF16158">
    <property type="entry name" value="N_BRCA1_IG"/>
    <property type="match status" value="1"/>
</dbReference>
<organism evidence="10 11">
    <name type="scientific">Riccia fluitans</name>
    <dbReference type="NCBI Taxonomy" id="41844"/>
    <lineage>
        <taxon>Eukaryota</taxon>
        <taxon>Viridiplantae</taxon>
        <taxon>Streptophyta</taxon>
        <taxon>Embryophyta</taxon>
        <taxon>Marchantiophyta</taxon>
        <taxon>Marchantiopsida</taxon>
        <taxon>Marchantiidae</taxon>
        <taxon>Marchantiales</taxon>
        <taxon>Ricciaceae</taxon>
        <taxon>Riccia</taxon>
    </lineage>
</organism>
<dbReference type="SUPFAM" id="SSF46934">
    <property type="entry name" value="UBA-like"/>
    <property type="match status" value="1"/>
</dbReference>
<dbReference type="InterPro" id="IPR043145">
    <property type="entry name" value="Znf_ZZ_sf"/>
</dbReference>